<sequence length="395" mass="41996">MFTSRLSARHWSSDSVTIVAGGASMTFNPYADGGGKPVAIKKGKAFAGRLQGGGTRSQIFGTRDYGSGYPMGVGRGVDGRWFPFYFWPVVWLGYSTDPGDTYLYATGEYGLPDNTTRPGGGLSTITYVSNAASSTTFRVLTDSATATFLSTSLTHCNPFLNLSSVSPEPYPASPPGGIPLPVQALQYYRASSVVLTLDGYNNTAAILPAGAASNTFLPGSTDTNLLTCLNSTIGRSVILVEKHQPLSDHAIFGIVAASVIVALLLVCAGCVVYEECRRRRDIARARPPAPLQVKNSIGVMAVARPPPAAVLPSPNTSRYKMSSSEWSDASISEDSASLIRNARSIDGALGDDQQQQQPQPGRPRQPPSPWWRWGRRNAQPAIESIELGSSKATGS</sequence>
<evidence type="ECO:0000313" key="3">
    <source>
        <dbReference type="EMBL" id="KAF5382114.1"/>
    </source>
</evidence>
<keyword evidence="4" id="KW-1185">Reference proteome</keyword>
<keyword evidence="2" id="KW-1133">Transmembrane helix</keyword>
<comment type="caution">
    <text evidence="3">The sequence shown here is derived from an EMBL/GenBank/DDBJ whole genome shotgun (WGS) entry which is preliminary data.</text>
</comment>
<dbReference type="OrthoDB" id="3365917at2759"/>
<keyword evidence="2" id="KW-0472">Membrane</keyword>
<keyword evidence="2" id="KW-0812">Transmembrane</keyword>
<reference evidence="3 4" key="1">
    <citation type="journal article" date="2020" name="ISME J.">
        <title>Uncovering the hidden diversity of litter-decomposition mechanisms in mushroom-forming fungi.</title>
        <authorList>
            <person name="Floudas D."/>
            <person name="Bentzer J."/>
            <person name="Ahren D."/>
            <person name="Johansson T."/>
            <person name="Persson P."/>
            <person name="Tunlid A."/>
        </authorList>
    </citation>
    <scope>NUCLEOTIDE SEQUENCE [LARGE SCALE GENOMIC DNA]</scope>
    <source>
        <strain evidence="3 4">CBS 661.87</strain>
    </source>
</reference>
<feature type="region of interest" description="Disordered" evidence="1">
    <location>
        <begin position="306"/>
        <end position="326"/>
    </location>
</feature>
<protein>
    <submittedName>
        <fullName evidence="3">Uncharacterized protein</fullName>
    </submittedName>
</protein>
<gene>
    <name evidence="3" type="ORF">D9615_004453</name>
</gene>
<name>A0A8H5HF86_9AGAR</name>
<proteinExistence type="predicted"/>
<evidence type="ECO:0000256" key="2">
    <source>
        <dbReference type="SAM" id="Phobius"/>
    </source>
</evidence>
<dbReference type="EMBL" id="JAACJP010000009">
    <property type="protein sequence ID" value="KAF5382114.1"/>
    <property type="molecule type" value="Genomic_DNA"/>
</dbReference>
<organism evidence="3 4">
    <name type="scientific">Tricholomella constricta</name>
    <dbReference type="NCBI Taxonomy" id="117010"/>
    <lineage>
        <taxon>Eukaryota</taxon>
        <taxon>Fungi</taxon>
        <taxon>Dikarya</taxon>
        <taxon>Basidiomycota</taxon>
        <taxon>Agaricomycotina</taxon>
        <taxon>Agaricomycetes</taxon>
        <taxon>Agaricomycetidae</taxon>
        <taxon>Agaricales</taxon>
        <taxon>Tricholomatineae</taxon>
        <taxon>Lyophyllaceae</taxon>
        <taxon>Tricholomella</taxon>
    </lineage>
</organism>
<feature type="compositionally biased region" description="Pro residues" evidence="1">
    <location>
        <begin position="360"/>
        <end position="369"/>
    </location>
</feature>
<dbReference type="Proteomes" id="UP000565441">
    <property type="component" value="Unassembled WGS sequence"/>
</dbReference>
<dbReference type="AlphaFoldDB" id="A0A8H5HF86"/>
<evidence type="ECO:0000256" key="1">
    <source>
        <dbReference type="SAM" id="MobiDB-lite"/>
    </source>
</evidence>
<feature type="transmembrane region" description="Helical" evidence="2">
    <location>
        <begin position="250"/>
        <end position="273"/>
    </location>
</feature>
<feature type="region of interest" description="Disordered" evidence="1">
    <location>
        <begin position="344"/>
        <end position="395"/>
    </location>
</feature>
<accession>A0A8H5HF86</accession>
<evidence type="ECO:0000313" key="4">
    <source>
        <dbReference type="Proteomes" id="UP000565441"/>
    </source>
</evidence>